<dbReference type="Proteomes" id="UP001221413">
    <property type="component" value="Unassembled WGS sequence"/>
</dbReference>
<evidence type="ECO:0000259" key="1">
    <source>
        <dbReference type="Pfam" id="PF24864"/>
    </source>
</evidence>
<evidence type="ECO:0000313" key="2">
    <source>
        <dbReference type="EMBL" id="KAJ6259315.1"/>
    </source>
</evidence>
<comment type="caution">
    <text evidence="2">The sequence shown here is derived from an EMBL/GenBank/DDBJ whole genome shotgun (WGS) entry which is preliminary data.</text>
</comment>
<dbReference type="PANTHER" id="PTHR42085">
    <property type="entry name" value="F-BOX DOMAIN-CONTAINING PROTEIN"/>
    <property type="match status" value="1"/>
</dbReference>
<dbReference type="PANTHER" id="PTHR42085:SF2">
    <property type="entry name" value="F-BOX DOMAIN-CONTAINING PROTEIN"/>
    <property type="match status" value="1"/>
</dbReference>
<dbReference type="InterPro" id="IPR056632">
    <property type="entry name" value="DUF7730"/>
</dbReference>
<proteinExistence type="predicted"/>
<sequence>MAGNWATSADGDSFPFLALPREIRDQIYGYLLLFDPQPQPATGHGFLRGRHKTIIENRENCAIERLVEFQRPKLHVALLRTCHWVHDEAIQVLYSRNVFPVRIVAKALFDIIAWIPPAEDFEVTYETVWDQLRFRFSPHEDSILYPECDGIRHPTPLDGSSFIAPHYGRLIRRVQIDLAELRTGILRPFNPEPREITRTPLIPLAHRLKTGLANLGANLHIHIRIVTIPASYDDTGDEADARIAEMRRRDGRGSHRRAIVLYRHLVALAWPLTTGPWSWTLQTPLDARFKDLEGAELEECAKVVWSSETEDMYVKTKLFKKCFWTMERGRLVVARDRREHRVLMPRDSSDADDESTAYY</sequence>
<keyword evidence="3" id="KW-1185">Reference proteome</keyword>
<dbReference type="Pfam" id="PF24864">
    <property type="entry name" value="DUF7730"/>
    <property type="match status" value="1"/>
</dbReference>
<feature type="domain" description="DUF7730" evidence="1">
    <location>
        <begin position="13"/>
        <end position="118"/>
    </location>
</feature>
<reference evidence="2" key="1">
    <citation type="submission" date="2023-01" db="EMBL/GenBank/DDBJ databases">
        <title>The chitinases involved in constricting ring structure development in the nematode-trapping fungus Drechslerella dactyloides.</title>
        <authorList>
            <person name="Wang R."/>
            <person name="Zhang L."/>
            <person name="Tang P."/>
            <person name="Li S."/>
            <person name="Liang L."/>
        </authorList>
    </citation>
    <scope>NUCLEOTIDE SEQUENCE</scope>
    <source>
        <strain evidence="2">YMF1.00031</strain>
    </source>
</reference>
<dbReference type="InterPro" id="IPR038883">
    <property type="entry name" value="AN11006-like"/>
</dbReference>
<organism evidence="2 3">
    <name type="scientific">Drechslerella dactyloides</name>
    <name type="common">Nematode-trapping fungus</name>
    <name type="synonym">Arthrobotrys dactyloides</name>
    <dbReference type="NCBI Taxonomy" id="74499"/>
    <lineage>
        <taxon>Eukaryota</taxon>
        <taxon>Fungi</taxon>
        <taxon>Dikarya</taxon>
        <taxon>Ascomycota</taxon>
        <taxon>Pezizomycotina</taxon>
        <taxon>Orbiliomycetes</taxon>
        <taxon>Orbiliales</taxon>
        <taxon>Orbiliaceae</taxon>
        <taxon>Drechslerella</taxon>
    </lineage>
</organism>
<dbReference type="AlphaFoldDB" id="A0AAD6NIC6"/>
<protein>
    <recommendedName>
        <fullName evidence="1">DUF7730 domain-containing protein</fullName>
    </recommendedName>
</protein>
<accession>A0AAD6NIC6</accession>
<dbReference type="EMBL" id="JAQGDS010000007">
    <property type="protein sequence ID" value="KAJ6259315.1"/>
    <property type="molecule type" value="Genomic_DNA"/>
</dbReference>
<name>A0AAD6NIC6_DREDA</name>
<gene>
    <name evidence="2" type="ORF">Dda_6215</name>
</gene>
<evidence type="ECO:0000313" key="3">
    <source>
        <dbReference type="Proteomes" id="UP001221413"/>
    </source>
</evidence>